<sequence length="89" mass="10237">MNMNFRLGSFVLKFETVVSGKDQHKFGLLDTFIKANPKLIEVESSGILQESKRVQRNGIDIQNWGLTKSKFDNHAIHLTKSNLQFFKLL</sequence>
<gene>
    <name evidence="1" type="ORF">GJV77_11420</name>
</gene>
<proteinExistence type="predicted"/>
<dbReference type="EMBL" id="WMJY01000028">
    <property type="protein sequence ID" value="MTH30507.1"/>
    <property type="molecule type" value="Genomic_DNA"/>
</dbReference>
<dbReference type="RefSeq" id="WP_155036491.1">
    <property type="nucleotide sequence ID" value="NZ_JBHTIG010000062.1"/>
</dbReference>
<reference evidence="1 2" key="1">
    <citation type="journal article" date="2006" name="Int. J. Syst. Evol. Microbiol.">
        <title>Myroides pelagicus sp. nov., isolated from seawater in Thailand.</title>
        <authorList>
            <person name="Yoon J."/>
            <person name="Maneerat S."/>
            <person name="Kawai F."/>
            <person name="Yokota A."/>
        </authorList>
    </citation>
    <scope>NUCLEOTIDE SEQUENCE [LARGE SCALE GENOMIC DNA]</scope>
    <source>
        <strain evidence="1 2">SM1T</strain>
    </source>
</reference>
<dbReference type="Proteomes" id="UP000488936">
    <property type="component" value="Unassembled WGS sequence"/>
</dbReference>
<evidence type="ECO:0000313" key="2">
    <source>
        <dbReference type="Proteomes" id="UP000488936"/>
    </source>
</evidence>
<name>A0A7K1GNP2_9FLAO</name>
<evidence type="ECO:0000313" key="1">
    <source>
        <dbReference type="EMBL" id="MTH30507.1"/>
    </source>
</evidence>
<organism evidence="1 2">
    <name type="scientific">Myroides pelagicus</name>
    <dbReference type="NCBI Taxonomy" id="270914"/>
    <lineage>
        <taxon>Bacteria</taxon>
        <taxon>Pseudomonadati</taxon>
        <taxon>Bacteroidota</taxon>
        <taxon>Flavobacteriia</taxon>
        <taxon>Flavobacteriales</taxon>
        <taxon>Flavobacteriaceae</taxon>
        <taxon>Myroides</taxon>
    </lineage>
</organism>
<accession>A0A7K1GNP2</accession>
<dbReference type="AlphaFoldDB" id="A0A7K1GNP2"/>
<comment type="caution">
    <text evidence="1">The sequence shown here is derived from an EMBL/GenBank/DDBJ whole genome shotgun (WGS) entry which is preliminary data.</text>
</comment>
<protein>
    <submittedName>
        <fullName evidence="1">Uncharacterized protein</fullName>
    </submittedName>
</protein>
<keyword evidence="2" id="KW-1185">Reference proteome</keyword>